<feature type="non-terminal residue" evidence="4">
    <location>
        <position position="335"/>
    </location>
</feature>
<dbReference type="RefSeq" id="WP_069911731.1">
    <property type="nucleotide sequence ID" value="NZ_LAJE02000342.1"/>
</dbReference>
<feature type="chain" id="PRO_5009190324" description="DUF4424 domain-containing protein" evidence="2">
    <location>
        <begin position="21"/>
        <end position="335"/>
    </location>
</feature>
<evidence type="ECO:0000313" key="4">
    <source>
        <dbReference type="EMBL" id="OEO29004.1"/>
    </source>
</evidence>
<evidence type="ECO:0000313" key="5">
    <source>
        <dbReference type="Proteomes" id="UP000095463"/>
    </source>
</evidence>
<feature type="region of interest" description="Disordered" evidence="1">
    <location>
        <begin position="312"/>
        <end position="335"/>
    </location>
</feature>
<sequence length="335" mass="37158">MRILSTACIFAVLATAPTLANDTMSTLGAGGLVFVQTDDVKMLSEDLYVSPEQVRVKYEFRNEGTEDTDALVAFPMPDITGDGDFMVAIPTEDPENIFGFETLVNGEPVSAELHQYVFATNIDYTQNLTDLGLPLTPYGDATVKAINALDEATKRELLHRALVIPMEFDQGQGMQTEYWPVWTLRSTYSWEAHFPVGETVTVEHQYKPSVGGTVAVTFLSPPYEGYDPAVEYKRKYCTDDSFINTVKKTLPNPDEPYGAPFTEGWVSYIWSTGANWAGPVGKFHLTIDKVLPQNLVSFCWDGEVKKTGPTPFEVGAQDRWTPSNRGPAVTLLNRQ</sequence>
<gene>
    <name evidence="4" type="ORF">VW23_027560</name>
</gene>
<dbReference type="Gene3D" id="2.60.40.3680">
    <property type="match status" value="1"/>
</dbReference>
<dbReference type="OrthoDB" id="7299818at2"/>
<keyword evidence="2" id="KW-0732">Signal</keyword>
<feature type="signal peptide" evidence="2">
    <location>
        <begin position="1"/>
        <end position="20"/>
    </location>
</feature>
<proteinExistence type="predicted"/>
<feature type="domain" description="DUF4424" evidence="3">
    <location>
        <begin position="20"/>
        <end position="318"/>
    </location>
</feature>
<evidence type="ECO:0000256" key="2">
    <source>
        <dbReference type="SAM" id="SignalP"/>
    </source>
</evidence>
<protein>
    <recommendedName>
        <fullName evidence="3">DUF4424 domain-containing protein</fullName>
    </recommendedName>
</protein>
<dbReference type="Pfam" id="PF14415">
    <property type="entry name" value="DUF4424"/>
    <property type="match status" value="1"/>
</dbReference>
<dbReference type="AlphaFoldDB" id="A0A1E5XKI0"/>
<keyword evidence="5" id="KW-1185">Reference proteome</keyword>
<evidence type="ECO:0000259" key="3">
    <source>
        <dbReference type="Pfam" id="PF14415"/>
    </source>
</evidence>
<dbReference type="InterPro" id="IPR025538">
    <property type="entry name" value="DUF4424"/>
</dbReference>
<name>A0A1E5XKI0_9HYPH</name>
<organism evidence="4 5">
    <name type="scientific">Devosia insulae DS-56</name>
    <dbReference type="NCBI Taxonomy" id="1116389"/>
    <lineage>
        <taxon>Bacteria</taxon>
        <taxon>Pseudomonadati</taxon>
        <taxon>Pseudomonadota</taxon>
        <taxon>Alphaproteobacteria</taxon>
        <taxon>Hyphomicrobiales</taxon>
        <taxon>Devosiaceae</taxon>
        <taxon>Devosia</taxon>
    </lineage>
</organism>
<accession>A0A1E5XKI0</accession>
<dbReference type="EMBL" id="LAJE02000342">
    <property type="protein sequence ID" value="OEO29004.1"/>
    <property type="molecule type" value="Genomic_DNA"/>
</dbReference>
<comment type="caution">
    <text evidence="4">The sequence shown here is derived from an EMBL/GenBank/DDBJ whole genome shotgun (WGS) entry which is preliminary data.</text>
</comment>
<dbReference type="Proteomes" id="UP000095463">
    <property type="component" value="Unassembled WGS sequence"/>
</dbReference>
<evidence type="ECO:0000256" key="1">
    <source>
        <dbReference type="SAM" id="MobiDB-lite"/>
    </source>
</evidence>
<reference evidence="4 5" key="1">
    <citation type="journal article" date="2015" name="Genome Announc.">
        <title>Genome Assemblies of Three Soil-Associated Devosia species: D. insulae, D. limi, and D. soli.</title>
        <authorList>
            <person name="Hassan Y.I."/>
            <person name="Lepp D."/>
            <person name="Zhou T."/>
        </authorList>
    </citation>
    <scope>NUCLEOTIDE SEQUENCE [LARGE SCALE GENOMIC DNA]</scope>
    <source>
        <strain evidence="4 5">DS-56</strain>
    </source>
</reference>